<name>A0A3G6J3L5_9CORY</name>
<dbReference type="InterPro" id="IPR028082">
    <property type="entry name" value="Peripla_BP_I"/>
</dbReference>
<proteinExistence type="predicted"/>
<dbReference type="InterPro" id="IPR046335">
    <property type="entry name" value="LacI/GalR-like_sensor"/>
</dbReference>
<evidence type="ECO:0000313" key="6">
    <source>
        <dbReference type="EMBL" id="AZA10694.1"/>
    </source>
</evidence>
<dbReference type="AlphaFoldDB" id="A0A3G6J3L5"/>
<dbReference type="PANTHER" id="PTHR30146:SF138">
    <property type="entry name" value="TRANSCRIPTIONAL REGULATORY PROTEIN"/>
    <property type="match status" value="1"/>
</dbReference>
<dbReference type="Gene3D" id="3.40.50.2300">
    <property type="match status" value="2"/>
</dbReference>
<dbReference type="OrthoDB" id="5171752at2"/>
<evidence type="ECO:0000259" key="5">
    <source>
        <dbReference type="PROSITE" id="PS50943"/>
    </source>
</evidence>
<sequence>MAPRKKKRLSLASVAEELGVSRTTVSNAYNHPEQLSESLRANIFATARRLGYPGPDPTARSLRTSHVGSMGVLFTDHLTYAFEDVASLDFIAGMAEVASQDSTSMTLVPVGPDYTEQEEARGRVNQAVVDGFVVYSVAREDPFLEAVVARSKPTVVCDQPKDGRLPFVGIDDAASIAPAAQALVDAGHQHIGILCIRLDPDPNNGPVSAERLEHARHEVQRNRVGGALAVFEQAGLAPQTIPVIERHINDMANNVDAARELLSTHPELTAVLCTTDTMALGVLEFARTQGLKVPEDLSLTGFDGIAPALDRGLSTVIQPNREKGRAAATLLAKTIADPTLPRRTTLLATTFAPGKTVAAPRKNATLPIV</sequence>
<dbReference type="SUPFAM" id="SSF47413">
    <property type="entry name" value="lambda repressor-like DNA-binding domains"/>
    <property type="match status" value="1"/>
</dbReference>
<keyword evidence="3" id="KW-0804">Transcription</keyword>
<feature type="domain" description="HTH cro/C1-type" evidence="5">
    <location>
        <begin position="4"/>
        <end position="27"/>
    </location>
</feature>
<gene>
    <name evidence="6" type="primary">gntR</name>
    <name evidence="6" type="ORF">CGERO_01800</name>
</gene>
<keyword evidence="2" id="KW-0238">DNA-binding</keyword>
<dbReference type="InterPro" id="IPR010982">
    <property type="entry name" value="Lambda_DNA-bd_dom_sf"/>
</dbReference>
<dbReference type="PROSITE" id="PS50932">
    <property type="entry name" value="HTH_LACI_2"/>
    <property type="match status" value="1"/>
</dbReference>
<dbReference type="GO" id="GO:0003700">
    <property type="term" value="F:DNA-binding transcription factor activity"/>
    <property type="evidence" value="ECO:0007669"/>
    <property type="project" value="TreeGrafter"/>
</dbReference>
<dbReference type="Proteomes" id="UP000271587">
    <property type="component" value="Chromosome"/>
</dbReference>
<dbReference type="InterPro" id="IPR001387">
    <property type="entry name" value="Cro/C1-type_HTH"/>
</dbReference>
<evidence type="ECO:0000313" key="7">
    <source>
        <dbReference type="Proteomes" id="UP000271587"/>
    </source>
</evidence>
<dbReference type="GO" id="GO:0000976">
    <property type="term" value="F:transcription cis-regulatory region binding"/>
    <property type="evidence" value="ECO:0007669"/>
    <property type="project" value="TreeGrafter"/>
</dbReference>
<feature type="domain" description="HTH lacI-type" evidence="4">
    <location>
        <begin position="9"/>
        <end position="64"/>
    </location>
</feature>
<evidence type="ECO:0000256" key="2">
    <source>
        <dbReference type="ARBA" id="ARBA00023125"/>
    </source>
</evidence>
<dbReference type="Pfam" id="PF13377">
    <property type="entry name" value="Peripla_BP_3"/>
    <property type="match status" value="1"/>
</dbReference>
<evidence type="ECO:0000259" key="4">
    <source>
        <dbReference type="PROSITE" id="PS50932"/>
    </source>
</evidence>
<evidence type="ECO:0000256" key="3">
    <source>
        <dbReference type="ARBA" id="ARBA00023163"/>
    </source>
</evidence>
<accession>A0A3G6J3L5</accession>
<dbReference type="PANTHER" id="PTHR30146">
    <property type="entry name" value="LACI-RELATED TRANSCRIPTIONAL REPRESSOR"/>
    <property type="match status" value="1"/>
</dbReference>
<dbReference type="CDD" id="cd01392">
    <property type="entry name" value="HTH_LacI"/>
    <property type="match status" value="1"/>
</dbReference>
<dbReference type="CDD" id="cd06279">
    <property type="entry name" value="PBP1_LacI-like"/>
    <property type="match status" value="1"/>
</dbReference>
<dbReference type="SUPFAM" id="SSF53822">
    <property type="entry name" value="Periplasmic binding protein-like I"/>
    <property type="match status" value="1"/>
</dbReference>
<keyword evidence="1" id="KW-0805">Transcription regulation</keyword>
<dbReference type="SMART" id="SM00354">
    <property type="entry name" value="HTH_LACI"/>
    <property type="match status" value="1"/>
</dbReference>
<dbReference type="KEGG" id="cgk:CGERO_01800"/>
<keyword evidence="7" id="KW-1185">Reference proteome</keyword>
<dbReference type="PROSITE" id="PS50943">
    <property type="entry name" value="HTH_CROC1"/>
    <property type="match status" value="1"/>
</dbReference>
<dbReference type="InterPro" id="IPR000843">
    <property type="entry name" value="HTH_LacI"/>
</dbReference>
<protein>
    <submittedName>
        <fullName evidence="6">HTH-type transcriptional regulator GntR</fullName>
    </submittedName>
</protein>
<dbReference type="EMBL" id="CP033897">
    <property type="protein sequence ID" value="AZA10694.1"/>
    <property type="molecule type" value="Genomic_DNA"/>
</dbReference>
<dbReference type="Gene3D" id="1.10.260.40">
    <property type="entry name" value="lambda repressor-like DNA-binding domains"/>
    <property type="match status" value="1"/>
</dbReference>
<dbReference type="RefSeq" id="WP_123933195.1">
    <property type="nucleotide sequence ID" value="NZ_CP033897.1"/>
</dbReference>
<evidence type="ECO:0000256" key="1">
    <source>
        <dbReference type="ARBA" id="ARBA00023015"/>
    </source>
</evidence>
<organism evidence="6 7">
    <name type="scientific">Corynebacterium gerontici</name>
    <dbReference type="NCBI Taxonomy" id="2079234"/>
    <lineage>
        <taxon>Bacteria</taxon>
        <taxon>Bacillati</taxon>
        <taxon>Actinomycetota</taxon>
        <taxon>Actinomycetes</taxon>
        <taxon>Mycobacteriales</taxon>
        <taxon>Corynebacteriaceae</taxon>
        <taxon>Corynebacterium</taxon>
    </lineage>
</organism>
<reference evidence="6 7" key="1">
    <citation type="submission" date="2018-11" db="EMBL/GenBank/DDBJ databases">
        <authorList>
            <person name="Kleinhagauer T."/>
            <person name="Glaeser S.P."/>
            <person name="Spergser J."/>
            <person name="Ruckert C."/>
            <person name="Kaempfer P."/>
            <person name="Busse H.-J."/>
        </authorList>
    </citation>
    <scope>NUCLEOTIDE SEQUENCE [LARGE SCALE GENOMIC DNA]</scope>
    <source>
        <strain evidence="6 7">W8</strain>
    </source>
</reference>